<accession>A7S6Y1</accession>
<dbReference type="AlphaFoldDB" id="A7S6Y1"/>
<dbReference type="CDD" id="cd00009">
    <property type="entry name" value="AAA"/>
    <property type="match status" value="1"/>
</dbReference>
<dbReference type="GO" id="GO:0006261">
    <property type="term" value="P:DNA-templated DNA replication"/>
    <property type="evidence" value="ECO:0000318"/>
    <property type="project" value="GO_Central"/>
</dbReference>
<evidence type="ECO:0000256" key="2">
    <source>
        <dbReference type="ARBA" id="ARBA00022705"/>
    </source>
</evidence>
<feature type="domain" description="AAA+ ATPase" evidence="5">
    <location>
        <begin position="30"/>
        <end position="151"/>
    </location>
</feature>
<dbReference type="InterPro" id="IPR032423">
    <property type="entry name" value="AAA_assoc_2"/>
</dbReference>
<dbReference type="GO" id="GO:0000731">
    <property type="term" value="P:DNA synthesis involved in DNA repair"/>
    <property type="evidence" value="ECO:0000318"/>
    <property type="project" value="GO_Central"/>
</dbReference>
<dbReference type="FunFam" id="3.40.50.300:FF:000137">
    <property type="entry name" value="Replication-associated recombination protein A"/>
    <property type="match status" value="1"/>
</dbReference>
<dbReference type="eggNOG" id="KOG2028">
    <property type="taxonomic scope" value="Eukaryota"/>
</dbReference>
<evidence type="ECO:0000313" key="7">
    <source>
        <dbReference type="Proteomes" id="UP000001593"/>
    </source>
</evidence>
<dbReference type="Proteomes" id="UP000001593">
    <property type="component" value="Unassembled WGS sequence"/>
</dbReference>
<dbReference type="PANTHER" id="PTHR13779">
    <property type="entry name" value="WERNER HELICASE-INTERACTING PROTEIN 1 FAMILY MEMBER"/>
    <property type="match status" value="1"/>
</dbReference>
<dbReference type="GO" id="GO:0016887">
    <property type="term" value="F:ATP hydrolysis activity"/>
    <property type="evidence" value="ECO:0007669"/>
    <property type="project" value="InterPro"/>
</dbReference>
<gene>
    <name evidence="6" type="ORF">NEMVEDRAFT_v1g167213</name>
</gene>
<dbReference type="GO" id="GO:0005634">
    <property type="term" value="C:nucleus"/>
    <property type="evidence" value="ECO:0000318"/>
    <property type="project" value="GO_Central"/>
</dbReference>
<dbReference type="HOGENOM" id="CLU_017985_0_3_1"/>
<dbReference type="GO" id="GO:0008047">
    <property type="term" value="F:enzyme activator activity"/>
    <property type="evidence" value="ECO:0000318"/>
    <property type="project" value="GO_Central"/>
</dbReference>
<dbReference type="EMBL" id="DS469590">
    <property type="protein sequence ID" value="EDO40507.1"/>
    <property type="molecule type" value="Genomic_DNA"/>
</dbReference>
<dbReference type="SUPFAM" id="SSF52540">
    <property type="entry name" value="P-loop containing nucleoside triphosphate hydrolases"/>
    <property type="match status" value="1"/>
</dbReference>
<dbReference type="InterPro" id="IPR021886">
    <property type="entry name" value="MgsA_C"/>
</dbReference>
<dbReference type="Pfam" id="PF16193">
    <property type="entry name" value="AAA_assoc_2"/>
    <property type="match status" value="1"/>
</dbReference>
<dbReference type="GO" id="GO:0005524">
    <property type="term" value="F:ATP binding"/>
    <property type="evidence" value="ECO:0007669"/>
    <property type="project" value="UniProtKB-KW"/>
</dbReference>
<evidence type="ECO:0000256" key="1">
    <source>
        <dbReference type="ARBA" id="ARBA00008959"/>
    </source>
</evidence>
<keyword evidence="4" id="KW-0067">ATP-binding</keyword>
<dbReference type="GO" id="GO:0017116">
    <property type="term" value="F:single-stranded DNA helicase activity"/>
    <property type="evidence" value="ECO:0000318"/>
    <property type="project" value="GO_Central"/>
</dbReference>
<dbReference type="SMART" id="SM00382">
    <property type="entry name" value="AAA"/>
    <property type="match status" value="1"/>
</dbReference>
<keyword evidence="2" id="KW-0235">DNA replication</keyword>
<dbReference type="Gene3D" id="3.40.50.300">
    <property type="entry name" value="P-loop containing nucleotide triphosphate hydrolases"/>
    <property type="match status" value="1"/>
</dbReference>
<dbReference type="SUPFAM" id="SSF48019">
    <property type="entry name" value="post-AAA+ oligomerization domain-like"/>
    <property type="match status" value="1"/>
</dbReference>
<dbReference type="FunFam" id="1.20.272.10:FF:000001">
    <property type="entry name" value="Putative AAA family ATPase"/>
    <property type="match status" value="1"/>
</dbReference>
<protein>
    <recommendedName>
        <fullName evidence="5">AAA+ ATPase domain-containing protein</fullName>
    </recommendedName>
</protein>
<dbReference type="Gene3D" id="1.10.3710.10">
    <property type="entry name" value="DNA polymerase III clamp loader subunits, C-terminal domain"/>
    <property type="match status" value="1"/>
</dbReference>
<dbReference type="Gene3D" id="1.20.272.10">
    <property type="match status" value="1"/>
</dbReference>
<dbReference type="InterPro" id="IPR003593">
    <property type="entry name" value="AAA+_ATPase"/>
</dbReference>
<dbReference type="Pfam" id="PF00004">
    <property type="entry name" value="AAA"/>
    <property type="match status" value="1"/>
</dbReference>
<dbReference type="InterPro" id="IPR003959">
    <property type="entry name" value="ATPase_AAA_core"/>
</dbReference>
<dbReference type="InterPro" id="IPR051314">
    <property type="entry name" value="AAA_ATPase_RarA/MGS1/WRNIP1"/>
</dbReference>
<evidence type="ECO:0000256" key="4">
    <source>
        <dbReference type="ARBA" id="ARBA00022840"/>
    </source>
</evidence>
<evidence type="ECO:0000256" key="3">
    <source>
        <dbReference type="ARBA" id="ARBA00022741"/>
    </source>
</evidence>
<comment type="similarity">
    <text evidence="1">Belongs to the AAA ATPase family. RarA/MGS1/WRNIP1 subfamily.</text>
</comment>
<dbReference type="Gene3D" id="1.10.8.60">
    <property type="match status" value="1"/>
</dbReference>
<dbReference type="InterPro" id="IPR008921">
    <property type="entry name" value="DNA_pol3_clamp-load_cplx_C"/>
</dbReference>
<dbReference type="OMA" id="RIILSQC"/>
<keyword evidence="7" id="KW-1185">Reference proteome</keyword>
<dbReference type="PANTHER" id="PTHR13779:SF7">
    <property type="entry name" value="ATPASE WRNIP1"/>
    <property type="match status" value="1"/>
</dbReference>
<dbReference type="CDD" id="cd18139">
    <property type="entry name" value="HLD_clamp_RarA"/>
    <property type="match status" value="1"/>
</dbReference>
<dbReference type="InterPro" id="IPR027417">
    <property type="entry name" value="P-loop_NTPase"/>
</dbReference>
<name>A7S6Y1_NEMVE</name>
<evidence type="ECO:0000259" key="5">
    <source>
        <dbReference type="SMART" id="SM00382"/>
    </source>
</evidence>
<sequence length="432" mass="47713">MRPTSLEDYVGQEQVLGNSCLLRTLLEANEVPSMVLWGPPGCGKTTLAHIVANNARKTTTTRFVTLSATTSGINDIKEVVKVAKNEQQMFRRKTILFVDEIHRFNKTQQDTFLPHVENGTITLIGATTENPSFQLNTALLSRCRVIVLDKLSSEHLQRILCRAVENMGCVIENKSSTGKDSMEMDSDSPTVAIIERDAITALANLCDGDARVALNGLQLAVQSQTSGSSLRRQKQNAPDPSRVRVNVAHVKEGLQRTHLLYDRAGEEHFNIISALHKSLRGSDGNAALYWLARMLTAGEDPLYIARRLVRFASEDVGLADPNALNQTVAAYQACHFIGLPECEVILAQATIYLARAPKSIEVYSAYNNAKACVKNWDGPHPPVPLHIRNAPTKLMKTLGYGDGYKYNPAYDEPVDQTYLPPELHNVDFFSGK</sequence>
<reference evidence="6 7" key="1">
    <citation type="journal article" date="2007" name="Science">
        <title>Sea anemone genome reveals ancestral eumetazoan gene repertoire and genomic organization.</title>
        <authorList>
            <person name="Putnam N.H."/>
            <person name="Srivastava M."/>
            <person name="Hellsten U."/>
            <person name="Dirks B."/>
            <person name="Chapman J."/>
            <person name="Salamov A."/>
            <person name="Terry A."/>
            <person name="Shapiro H."/>
            <person name="Lindquist E."/>
            <person name="Kapitonov V.V."/>
            <person name="Jurka J."/>
            <person name="Genikhovich G."/>
            <person name="Grigoriev I.V."/>
            <person name="Lucas S.M."/>
            <person name="Steele R.E."/>
            <person name="Finnerty J.R."/>
            <person name="Technau U."/>
            <person name="Martindale M.Q."/>
            <person name="Rokhsar D.S."/>
        </authorList>
    </citation>
    <scope>NUCLEOTIDE SEQUENCE [LARGE SCALE GENOMIC DNA]</scope>
    <source>
        <strain evidence="7">CH2 X CH6</strain>
    </source>
</reference>
<dbReference type="Pfam" id="PF12002">
    <property type="entry name" value="MgsA_C"/>
    <property type="match status" value="1"/>
</dbReference>
<organism evidence="6 7">
    <name type="scientific">Nematostella vectensis</name>
    <name type="common">Starlet sea anemone</name>
    <dbReference type="NCBI Taxonomy" id="45351"/>
    <lineage>
        <taxon>Eukaryota</taxon>
        <taxon>Metazoa</taxon>
        <taxon>Cnidaria</taxon>
        <taxon>Anthozoa</taxon>
        <taxon>Hexacorallia</taxon>
        <taxon>Actiniaria</taxon>
        <taxon>Edwardsiidae</taxon>
        <taxon>Nematostella</taxon>
    </lineage>
</organism>
<evidence type="ECO:0000313" key="6">
    <source>
        <dbReference type="EMBL" id="EDO40507.1"/>
    </source>
</evidence>
<dbReference type="InParanoid" id="A7S6Y1"/>
<keyword evidence="3" id="KW-0547">Nucleotide-binding</keyword>
<dbReference type="PhylomeDB" id="A7S6Y1"/>
<proteinExistence type="inferred from homology"/>
<dbReference type="FunFam" id="1.10.3710.10:FF:000002">
    <property type="entry name" value="ATPase WRNIP1 isoform 1"/>
    <property type="match status" value="1"/>
</dbReference>
<dbReference type="STRING" id="45351.A7S6Y1"/>
<dbReference type="GO" id="GO:0003677">
    <property type="term" value="F:DNA binding"/>
    <property type="evidence" value="ECO:0007669"/>
    <property type="project" value="InterPro"/>
</dbReference>